<keyword evidence="3" id="KW-1185">Reference proteome</keyword>
<protein>
    <submittedName>
        <fullName evidence="2">Uncharacterized protein</fullName>
    </submittedName>
</protein>
<sequence>MGLNRHHWEVLDSWDVSKAESRPDHWIVVSDIFVTSCPNTQSSVCLGLIGEFSGSVEFIISIFGNPDLLFGDWVDLILVNDLVRSVGERRLFDIAWLLNNSSFGHKSNVVWVQLSVFLHTDNVVKNHGVFVTVNSRINPERKHMLVVSGHNPWADVRAPRNSDVLVQRHGGENAGSSNVDPNLSSLVENDV</sequence>
<evidence type="ECO:0000256" key="1">
    <source>
        <dbReference type="SAM" id="MobiDB-lite"/>
    </source>
</evidence>
<name>A0A9P8T8Y6_9ASCO</name>
<feature type="compositionally biased region" description="Polar residues" evidence="1">
    <location>
        <begin position="174"/>
        <end position="191"/>
    </location>
</feature>
<proteinExistence type="predicted"/>
<dbReference type="AlphaFoldDB" id="A0A9P8T8Y6"/>
<evidence type="ECO:0000313" key="2">
    <source>
        <dbReference type="EMBL" id="KAH3669725.1"/>
    </source>
</evidence>
<evidence type="ECO:0000313" key="3">
    <source>
        <dbReference type="Proteomes" id="UP000788993"/>
    </source>
</evidence>
<organism evidence="2 3">
    <name type="scientific">Ogataea polymorpha</name>
    <dbReference type="NCBI Taxonomy" id="460523"/>
    <lineage>
        <taxon>Eukaryota</taxon>
        <taxon>Fungi</taxon>
        <taxon>Dikarya</taxon>
        <taxon>Ascomycota</taxon>
        <taxon>Saccharomycotina</taxon>
        <taxon>Pichiomycetes</taxon>
        <taxon>Pichiales</taxon>
        <taxon>Pichiaceae</taxon>
        <taxon>Ogataea</taxon>
    </lineage>
</organism>
<gene>
    <name evidence="2" type="ORF">OGATHE_002537</name>
</gene>
<comment type="caution">
    <text evidence="2">The sequence shown here is derived from an EMBL/GenBank/DDBJ whole genome shotgun (WGS) entry which is preliminary data.</text>
</comment>
<dbReference type="Proteomes" id="UP000788993">
    <property type="component" value="Unassembled WGS sequence"/>
</dbReference>
<feature type="region of interest" description="Disordered" evidence="1">
    <location>
        <begin position="168"/>
        <end position="191"/>
    </location>
</feature>
<accession>A0A9P8T8Y6</accession>
<reference evidence="2" key="1">
    <citation type="journal article" date="2021" name="Open Biol.">
        <title>Shared evolutionary footprints suggest mitochondrial oxidative damage underlies multiple complex I losses in fungi.</title>
        <authorList>
            <person name="Schikora-Tamarit M.A."/>
            <person name="Marcet-Houben M."/>
            <person name="Nosek J."/>
            <person name="Gabaldon T."/>
        </authorList>
    </citation>
    <scope>NUCLEOTIDE SEQUENCE</scope>
    <source>
        <strain evidence="2">NCAIM Y.01608</strain>
    </source>
</reference>
<dbReference type="EMBL" id="JAEUBD010000983">
    <property type="protein sequence ID" value="KAH3669725.1"/>
    <property type="molecule type" value="Genomic_DNA"/>
</dbReference>
<reference evidence="2" key="2">
    <citation type="submission" date="2021-01" db="EMBL/GenBank/DDBJ databases">
        <authorList>
            <person name="Schikora-Tamarit M.A."/>
        </authorList>
    </citation>
    <scope>NUCLEOTIDE SEQUENCE</scope>
    <source>
        <strain evidence="2">NCAIM Y.01608</strain>
    </source>
</reference>